<dbReference type="Proteomes" id="UP000070444">
    <property type="component" value="Unassembled WGS sequence"/>
</dbReference>
<reference evidence="1 2" key="1">
    <citation type="journal article" date="2015" name="Genome Biol. Evol.">
        <title>Phylogenomic analyses indicate that early fungi evolved digesting cell walls of algal ancestors of land plants.</title>
        <authorList>
            <person name="Chang Y."/>
            <person name="Wang S."/>
            <person name="Sekimoto S."/>
            <person name="Aerts A.L."/>
            <person name="Choi C."/>
            <person name="Clum A."/>
            <person name="LaButti K.M."/>
            <person name="Lindquist E.A."/>
            <person name="Yee Ngan C."/>
            <person name="Ohm R.A."/>
            <person name="Salamov A.A."/>
            <person name="Grigoriev I.V."/>
            <person name="Spatafora J.W."/>
            <person name="Berbee M.L."/>
        </authorList>
    </citation>
    <scope>NUCLEOTIDE SEQUENCE [LARGE SCALE GENOMIC DNA]</scope>
    <source>
        <strain evidence="1 2">NRRL 28638</strain>
    </source>
</reference>
<gene>
    <name evidence="1" type="ORF">CONCODRAFT_20649</name>
</gene>
<dbReference type="AlphaFoldDB" id="A0A137NS51"/>
<evidence type="ECO:0000313" key="1">
    <source>
        <dbReference type="EMBL" id="KXN65593.1"/>
    </source>
</evidence>
<sequence length="192" mass="21955">MNYQKIKDDVNKFKVIVASEGLVDYSIMGSLLLELCLKDKRINSTVILGYLAMFDTYWSLHCWNKIELDGEIKQIDIAPDPMSNLGFTAQYTVVLEGKWSVLTNNIGKNKDYYDLVNAYKVYKEMGAISALELVKSNISLELLNKSWKNVASKASKLETFESIEKYIFSNRSDILSINDSNKRETLNNTLIR</sequence>
<organism evidence="1 2">
    <name type="scientific">Conidiobolus coronatus (strain ATCC 28846 / CBS 209.66 / NRRL 28638)</name>
    <name type="common">Delacroixia coronata</name>
    <dbReference type="NCBI Taxonomy" id="796925"/>
    <lineage>
        <taxon>Eukaryota</taxon>
        <taxon>Fungi</taxon>
        <taxon>Fungi incertae sedis</taxon>
        <taxon>Zoopagomycota</taxon>
        <taxon>Entomophthoromycotina</taxon>
        <taxon>Entomophthoromycetes</taxon>
        <taxon>Entomophthorales</taxon>
        <taxon>Ancylistaceae</taxon>
        <taxon>Conidiobolus</taxon>
    </lineage>
</organism>
<protein>
    <submittedName>
        <fullName evidence="1">Uncharacterized protein</fullName>
    </submittedName>
</protein>
<dbReference type="EMBL" id="KQ964850">
    <property type="protein sequence ID" value="KXN65593.1"/>
    <property type="molecule type" value="Genomic_DNA"/>
</dbReference>
<keyword evidence="2" id="KW-1185">Reference proteome</keyword>
<proteinExistence type="predicted"/>
<name>A0A137NS51_CONC2</name>
<accession>A0A137NS51</accession>
<evidence type="ECO:0000313" key="2">
    <source>
        <dbReference type="Proteomes" id="UP000070444"/>
    </source>
</evidence>